<name>A0A8J6HC28_TENMO</name>
<dbReference type="SUPFAM" id="SSF56349">
    <property type="entry name" value="DNA breaking-rejoining enzymes"/>
    <property type="match status" value="1"/>
</dbReference>
<keyword evidence="3" id="KW-0520">NAD</keyword>
<evidence type="ECO:0000256" key="1">
    <source>
        <dbReference type="ARBA" id="ARBA00006484"/>
    </source>
</evidence>
<dbReference type="GO" id="GO:0003677">
    <property type="term" value="F:DNA binding"/>
    <property type="evidence" value="ECO:0007669"/>
    <property type="project" value="InterPro"/>
</dbReference>
<feature type="region of interest" description="Disordered" evidence="6">
    <location>
        <begin position="1"/>
        <end position="87"/>
    </location>
</feature>
<keyword evidence="2" id="KW-0560">Oxidoreductase</keyword>
<reference evidence="8" key="2">
    <citation type="submission" date="2021-08" db="EMBL/GenBank/DDBJ databases">
        <authorList>
            <person name="Eriksson T."/>
        </authorList>
    </citation>
    <scope>NUCLEOTIDE SEQUENCE</scope>
    <source>
        <strain evidence="8">Stoneville</strain>
        <tissue evidence="8">Whole head</tissue>
    </source>
</reference>
<dbReference type="GO" id="GO:0006310">
    <property type="term" value="P:DNA recombination"/>
    <property type="evidence" value="ECO:0007669"/>
    <property type="project" value="UniProtKB-KW"/>
</dbReference>
<feature type="compositionally biased region" description="Low complexity" evidence="6">
    <location>
        <begin position="41"/>
        <end position="70"/>
    </location>
</feature>
<dbReference type="Proteomes" id="UP000719412">
    <property type="component" value="Unassembled WGS sequence"/>
</dbReference>
<gene>
    <name evidence="8" type="ORF">GEV33_010852</name>
</gene>
<accession>A0A8J6HC28</accession>
<dbReference type="InterPro" id="IPR036291">
    <property type="entry name" value="NAD(P)-bd_dom_sf"/>
</dbReference>
<dbReference type="Pfam" id="PF01465">
    <property type="entry name" value="GRIP"/>
    <property type="match status" value="1"/>
</dbReference>
<dbReference type="PANTHER" id="PTHR24322">
    <property type="entry name" value="PKSB"/>
    <property type="match status" value="1"/>
</dbReference>
<dbReference type="CDD" id="cd05339">
    <property type="entry name" value="17beta-HSDXI-like_SDR_c"/>
    <property type="match status" value="1"/>
</dbReference>
<reference evidence="8" key="1">
    <citation type="journal article" date="2020" name="J Insects Food Feed">
        <title>The yellow mealworm (Tenebrio molitor) genome: a resource for the emerging insects as food and feed industry.</title>
        <authorList>
            <person name="Eriksson T."/>
            <person name="Andere A."/>
            <person name="Kelstrup H."/>
            <person name="Emery V."/>
            <person name="Picard C."/>
        </authorList>
    </citation>
    <scope>NUCLEOTIDE SEQUENCE</scope>
    <source>
        <strain evidence="8">Stoneville</strain>
        <tissue evidence="8">Whole head</tissue>
    </source>
</reference>
<feature type="coiled-coil region" evidence="5">
    <location>
        <begin position="151"/>
        <end position="178"/>
    </location>
</feature>
<proteinExistence type="inferred from homology"/>
<dbReference type="PRINTS" id="PR00081">
    <property type="entry name" value="GDHRDH"/>
</dbReference>
<dbReference type="InterPro" id="IPR011010">
    <property type="entry name" value="DNA_brk_join_enz"/>
</dbReference>
<feature type="region of interest" description="Disordered" evidence="6">
    <location>
        <begin position="190"/>
        <end position="212"/>
    </location>
</feature>
<evidence type="ECO:0000259" key="7">
    <source>
        <dbReference type="PROSITE" id="PS50913"/>
    </source>
</evidence>
<dbReference type="FunFam" id="3.40.50.720:FF:000202">
    <property type="entry name" value="Short-chain dehydrogenase/reductase family 16C member 6"/>
    <property type="match status" value="1"/>
</dbReference>
<dbReference type="Gene3D" id="1.10.443.10">
    <property type="entry name" value="Intergrase catalytic core"/>
    <property type="match status" value="1"/>
</dbReference>
<dbReference type="PRINTS" id="PR00080">
    <property type="entry name" value="SDRFAMILY"/>
</dbReference>
<dbReference type="PROSITE" id="PS50913">
    <property type="entry name" value="GRIP"/>
    <property type="match status" value="1"/>
</dbReference>
<feature type="coiled-coil region" evidence="5">
    <location>
        <begin position="306"/>
        <end position="361"/>
    </location>
</feature>
<feature type="compositionally biased region" description="Basic residues" evidence="6">
    <location>
        <begin position="1"/>
        <end position="10"/>
    </location>
</feature>
<evidence type="ECO:0000256" key="5">
    <source>
        <dbReference type="SAM" id="Coils"/>
    </source>
</evidence>
<dbReference type="SUPFAM" id="SSF51735">
    <property type="entry name" value="NAD(P)-binding Rossmann-fold domains"/>
    <property type="match status" value="1"/>
</dbReference>
<organism evidence="8 9">
    <name type="scientific">Tenebrio molitor</name>
    <name type="common">Yellow mealworm beetle</name>
    <dbReference type="NCBI Taxonomy" id="7067"/>
    <lineage>
        <taxon>Eukaryota</taxon>
        <taxon>Metazoa</taxon>
        <taxon>Ecdysozoa</taxon>
        <taxon>Arthropoda</taxon>
        <taxon>Hexapoda</taxon>
        <taxon>Insecta</taxon>
        <taxon>Pterygota</taxon>
        <taxon>Neoptera</taxon>
        <taxon>Endopterygota</taxon>
        <taxon>Coleoptera</taxon>
        <taxon>Polyphaga</taxon>
        <taxon>Cucujiformia</taxon>
        <taxon>Tenebrionidae</taxon>
        <taxon>Tenebrio</taxon>
    </lineage>
</organism>
<dbReference type="AlphaFoldDB" id="A0A8J6HC28"/>
<dbReference type="InterPro" id="IPR002347">
    <property type="entry name" value="SDR_fam"/>
</dbReference>
<dbReference type="GO" id="GO:0015074">
    <property type="term" value="P:DNA integration"/>
    <property type="evidence" value="ECO:0007669"/>
    <property type="project" value="InterPro"/>
</dbReference>
<dbReference type="Pfam" id="PF00106">
    <property type="entry name" value="adh_short"/>
    <property type="match status" value="1"/>
</dbReference>
<dbReference type="EMBL" id="JABDTM020026440">
    <property type="protein sequence ID" value="KAH0811939.1"/>
    <property type="molecule type" value="Genomic_DNA"/>
</dbReference>
<keyword evidence="9" id="KW-1185">Reference proteome</keyword>
<keyword evidence="5" id="KW-0175">Coiled coil</keyword>
<evidence type="ECO:0000313" key="9">
    <source>
        <dbReference type="Proteomes" id="UP000719412"/>
    </source>
</evidence>
<dbReference type="GO" id="GO:0005811">
    <property type="term" value="C:lipid droplet"/>
    <property type="evidence" value="ECO:0007669"/>
    <property type="project" value="TreeGrafter"/>
</dbReference>
<evidence type="ECO:0000256" key="6">
    <source>
        <dbReference type="SAM" id="MobiDB-lite"/>
    </source>
</evidence>
<evidence type="ECO:0000256" key="2">
    <source>
        <dbReference type="ARBA" id="ARBA00023002"/>
    </source>
</evidence>
<dbReference type="InterPro" id="IPR000237">
    <property type="entry name" value="GRIP_dom"/>
</dbReference>
<evidence type="ECO:0000256" key="3">
    <source>
        <dbReference type="ARBA" id="ARBA00023027"/>
    </source>
</evidence>
<evidence type="ECO:0000256" key="4">
    <source>
        <dbReference type="ARBA" id="ARBA00023172"/>
    </source>
</evidence>
<protein>
    <recommendedName>
        <fullName evidence="7">GRIP domain-containing protein</fullName>
    </recommendedName>
</protein>
<dbReference type="InterPro" id="IPR013762">
    <property type="entry name" value="Integrase-like_cat_sf"/>
</dbReference>
<dbReference type="Gene3D" id="3.40.50.720">
    <property type="entry name" value="NAD(P)-binding Rossmann-like Domain"/>
    <property type="match status" value="1"/>
</dbReference>
<sequence>MERGERHARHGASAAAPRPRNIVTTDSRNPKGLKGPTTPQSPSRIRSLSLSLSTTRLNTSRSPSALTSSPKTPPTSPDVKNLSSPNIDWDTESITSLTSVASVGSCDHASVARNGTTFSGRSMKYVFHCNQHAGATGEDYLTPTQRVHRQVKKLKHLLHQAKRDLEDKDSDILKLTKEVVELRLYKAALNSPEDKSNSSDAVTVRENTDEQMTPDVDTIDRSVLQNEMTNSYTDSGHFEDYTNSPISSKDAELGTRSPLKRKAETADKAVTVALSDNSEHTSLILEYEKRLQELVKTHEEESYQLKQRQNDKIEELLQRITEINKRYWELVPELDLAKEKIKELESQLEEACHKLTQQEEKQKKTYLEMYNQGQEAGRLERENKVMDIARQGPSRISVPELLEELQVTKNELENIKDLEYASTSNNLQPLLSAKEALSLWVLGARKAMYRQLMEAKNKSKIDPEITLQFLKSAIYYFLTDKENNQGHLKAIQSILGFTPNEISSSVAAWLSETVLRGRGPGARRKLRRAMDVCVCLIGADGRVVEGRATLSRHHREVSRVQIPGRMGLPWMLCVVVFVLCRPENGEERGWAWVAGESTPEPRRTTKEKMRNQADCKRYLIGLLDPDKYTGHSFRRTSATLLANAGADLAVLKRHGAWKSSSVAEKYIEDSLESKNKIARMILNGETFVEVLQQQKKELSSALKMVNKSDYGILRSLLDVLGFLLMSFIVMMKSLIVSFLPESYQHYKQIKGEIVLITGGGGGLGRLLALRLARLEAIVVLWDVNIKAVEETVNLVKGIGGVAYGFKCDLADTEDVYKIANVTRQEVGEVTILINNAGVVSGNLLLDTPDHLIKRTFDVNILAHFWTVKAFLPRMIEMNHGHIVTIASMAGFVGINKLVDYCSSKFAAVGFDEALRVELEAQGVDGVKTTVVCPYFIQSTGMFDNVKSRFLPTLKSNDVADRIVEALRKEEVVVMMPKIFKSALILKKLGCNLCTPHICKCNAKVDEIGIHGLSCSKSSGRFSRHTEINSIINRSLTSIHVNSTLEPNGLSRDDGKRPDGMTLIPWNKGQPLVWDVTVVDTLADSYVLKTSEVSGFAAEMACKRKHNKYRSIISSNYIFKGLAFETLGPWCKETIDFINVIGDRLIAESGDSKSKKFLFERISLAIQRGNAASIRGTFPDSALLSEIFAL</sequence>
<feature type="domain" description="GRIP" evidence="7">
    <location>
        <begin position="460"/>
        <end position="508"/>
    </location>
</feature>
<evidence type="ECO:0000313" key="8">
    <source>
        <dbReference type="EMBL" id="KAH0811939.1"/>
    </source>
</evidence>
<feature type="region of interest" description="Disordered" evidence="6">
    <location>
        <begin position="231"/>
        <end position="262"/>
    </location>
</feature>
<dbReference type="GO" id="GO:0016616">
    <property type="term" value="F:oxidoreductase activity, acting on the CH-OH group of donors, NAD or NADP as acceptor"/>
    <property type="evidence" value="ECO:0007669"/>
    <property type="project" value="TreeGrafter"/>
</dbReference>
<comment type="similarity">
    <text evidence="1">Belongs to the short-chain dehydrogenases/reductases (SDR) family.</text>
</comment>
<comment type="caution">
    <text evidence="8">The sequence shown here is derived from an EMBL/GenBank/DDBJ whole genome shotgun (WGS) entry which is preliminary data.</text>
</comment>
<keyword evidence="4" id="KW-0233">DNA recombination</keyword>
<dbReference type="PANTHER" id="PTHR24322:SF748">
    <property type="entry name" value="FI23927P1-RELATED"/>
    <property type="match status" value="1"/>
</dbReference>